<protein>
    <submittedName>
        <fullName evidence="6">Uncharacterized protein</fullName>
    </submittedName>
</protein>
<comment type="subcellular location">
    <subcellularLocation>
        <location evidence="2">Cytoplasm</location>
    </subcellularLocation>
    <subcellularLocation>
        <location evidence="1">Nucleus</location>
    </subcellularLocation>
</comment>
<proteinExistence type="inferred from homology"/>
<dbReference type="GO" id="GO:0043123">
    <property type="term" value="P:positive regulation of canonical NF-kappaB signal transduction"/>
    <property type="evidence" value="ECO:0007669"/>
    <property type="project" value="InterPro"/>
</dbReference>
<evidence type="ECO:0000256" key="2">
    <source>
        <dbReference type="ARBA" id="ARBA00004496"/>
    </source>
</evidence>
<dbReference type="EMBL" id="JAUYZG010000016">
    <property type="protein sequence ID" value="KAK2885453.1"/>
    <property type="molecule type" value="Genomic_DNA"/>
</dbReference>
<dbReference type="Gene3D" id="3.30.110.170">
    <property type="entry name" value="Protein of unknown function (DUF541), domain 1"/>
    <property type="match status" value="1"/>
</dbReference>
<dbReference type="InterPro" id="IPR030312">
    <property type="entry name" value="IRAK1BP1"/>
</dbReference>
<dbReference type="GO" id="GO:0006955">
    <property type="term" value="P:immune response"/>
    <property type="evidence" value="ECO:0007669"/>
    <property type="project" value="InterPro"/>
</dbReference>
<dbReference type="PANTHER" id="PTHR18842:SF2">
    <property type="entry name" value="INTERLEUKIN-1 RECEPTOR-ASSOCIATED KINASE 1-BINDING PROTEIN 1"/>
    <property type="match status" value="1"/>
</dbReference>
<keyword evidence="5" id="KW-0539">Nucleus</keyword>
<reference evidence="6" key="1">
    <citation type="submission" date="2023-08" db="EMBL/GenBank/DDBJ databases">
        <title>Chromosome-level Genome Assembly of mud carp (Cirrhinus molitorella).</title>
        <authorList>
            <person name="Liu H."/>
        </authorList>
    </citation>
    <scope>NUCLEOTIDE SEQUENCE</scope>
    <source>
        <strain evidence="6">Prfri</strain>
        <tissue evidence="6">Muscle</tissue>
    </source>
</reference>
<evidence type="ECO:0000313" key="6">
    <source>
        <dbReference type="EMBL" id="KAK2885453.1"/>
    </source>
</evidence>
<keyword evidence="7" id="KW-1185">Reference proteome</keyword>
<sequence>MAHSPSRVFATVSPNAGDVYRDESESAFNRGRKQTPLHTQSNPRVVQMTGCAELSCPPDRATVTISVKNSKENVNDVTNSVTRRLEYILQTVRQHDVKEENITVTKHLQREEELFHMHAEVLVVFSDFEKMQQARSILIEKLDKSVCVGDPHYSHSAESLGLLRRRVCLEAVDNARLKASEACCILGQALGRPLLVREEESREWTSGQQEVTGSPLTPHQTGVTLVSASSRVFVTFELRPKDSNRRKF</sequence>
<evidence type="ECO:0000256" key="4">
    <source>
        <dbReference type="ARBA" id="ARBA00022490"/>
    </source>
</evidence>
<evidence type="ECO:0000256" key="3">
    <source>
        <dbReference type="ARBA" id="ARBA00005509"/>
    </source>
</evidence>
<dbReference type="GO" id="GO:0005737">
    <property type="term" value="C:cytoplasm"/>
    <property type="evidence" value="ECO:0007669"/>
    <property type="project" value="UniProtKB-SubCell"/>
</dbReference>
<comment type="caution">
    <text evidence="6">The sequence shown here is derived from an EMBL/GenBank/DDBJ whole genome shotgun (WGS) entry which is preliminary data.</text>
</comment>
<accession>A0AA88TKM3</accession>
<evidence type="ECO:0000256" key="5">
    <source>
        <dbReference type="ARBA" id="ARBA00023242"/>
    </source>
</evidence>
<comment type="similarity">
    <text evidence="3">Belongs to the IRAK1BP1 family.</text>
</comment>
<dbReference type="PANTHER" id="PTHR18842">
    <property type="entry name" value="INTERLEUKIN-1 RECEPTOR-ASSOCIATED KINASE 1-BINDING PROTEIN 1"/>
    <property type="match status" value="1"/>
</dbReference>
<evidence type="ECO:0000256" key="1">
    <source>
        <dbReference type="ARBA" id="ARBA00004123"/>
    </source>
</evidence>
<dbReference type="Pfam" id="PF04402">
    <property type="entry name" value="SIMPL"/>
    <property type="match status" value="1"/>
</dbReference>
<keyword evidence="4" id="KW-0963">Cytoplasm</keyword>
<dbReference type="Proteomes" id="UP001187343">
    <property type="component" value="Unassembled WGS sequence"/>
</dbReference>
<name>A0AA88TKM3_9TELE</name>
<dbReference type="AlphaFoldDB" id="A0AA88TKM3"/>
<dbReference type="Gene3D" id="3.30.70.2970">
    <property type="entry name" value="Protein of unknown function (DUF541), domain 2"/>
    <property type="match status" value="1"/>
</dbReference>
<gene>
    <name evidence="6" type="ORF">Q8A67_016290</name>
</gene>
<dbReference type="GO" id="GO:0005634">
    <property type="term" value="C:nucleus"/>
    <property type="evidence" value="ECO:0007669"/>
    <property type="project" value="UniProtKB-SubCell"/>
</dbReference>
<evidence type="ECO:0000313" key="7">
    <source>
        <dbReference type="Proteomes" id="UP001187343"/>
    </source>
</evidence>
<dbReference type="InterPro" id="IPR007497">
    <property type="entry name" value="SIMPL/DUF541"/>
</dbReference>
<organism evidence="6 7">
    <name type="scientific">Cirrhinus molitorella</name>
    <name type="common">mud carp</name>
    <dbReference type="NCBI Taxonomy" id="172907"/>
    <lineage>
        <taxon>Eukaryota</taxon>
        <taxon>Metazoa</taxon>
        <taxon>Chordata</taxon>
        <taxon>Craniata</taxon>
        <taxon>Vertebrata</taxon>
        <taxon>Euteleostomi</taxon>
        <taxon>Actinopterygii</taxon>
        <taxon>Neopterygii</taxon>
        <taxon>Teleostei</taxon>
        <taxon>Ostariophysi</taxon>
        <taxon>Cypriniformes</taxon>
        <taxon>Cyprinidae</taxon>
        <taxon>Labeoninae</taxon>
        <taxon>Labeonini</taxon>
        <taxon>Cirrhinus</taxon>
    </lineage>
</organism>